<keyword evidence="2" id="KW-1185">Reference proteome</keyword>
<proteinExistence type="predicted"/>
<name>A0ACB8E6B4_9SAUR</name>
<reference evidence="1" key="1">
    <citation type="submission" date="2021-08" db="EMBL/GenBank/DDBJ databases">
        <title>The first chromosome-level gecko genome reveals the dynamic sex chromosomes of Neotropical dwarf geckos (Sphaerodactylidae: Sphaerodactylus).</title>
        <authorList>
            <person name="Pinto B.J."/>
            <person name="Keating S.E."/>
            <person name="Gamble T."/>
        </authorList>
    </citation>
    <scope>NUCLEOTIDE SEQUENCE</scope>
    <source>
        <strain evidence="1">TG3544</strain>
    </source>
</reference>
<comment type="caution">
    <text evidence="1">The sequence shown here is derived from an EMBL/GenBank/DDBJ whole genome shotgun (WGS) entry which is preliminary data.</text>
</comment>
<protein>
    <submittedName>
        <fullName evidence="1">Uncharacterized protein</fullName>
    </submittedName>
</protein>
<gene>
    <name evidence="1" type="ORF">K3G42_002252</name>
</gene>
<accession>A0ACB8E6B4</accession>
<dbReference type="Proteomes" id="UP000827872">
    <property type="component" value="Linkage Group LG10"/>
</dbReference>
<organism evidence="1 2">
    <name type="scientific">Sphaerodactylus townsendi</name>
    <dbReference type="NCBI Taxonomy" id="933632"/>
    <lineage>
        <taxon>Eukaryota</taxon>
        <taxon>Metazoa</taxon>
        <taxon>Chordata</taxon>
        <taxon>Craniata</taxon>
        <taxon>Vertebrata</taxon>
        <taxon>Euteleostomi</taxon>
        <taxon>Lepidosauria</taxon>
        <taxon>Squamata</taxon>
        <taxon>Bifurcata</taxon>
        <taxon>Gekkota</taxon>
        <taxon>Sphaerodactylidae</taxon>
        <taxon>Sphaerodactylus</taxon>
    </lineage>
</organism>
<evidence type="ECO:0000313" key="2">
    <source>
        <dbReference type="Proteomes" id="UP000827872"/>
    </source>
</evidence>
<evidence type="ECO:0000313" key="1">
    <source>
        <dbReference type="EMBL" id="KAH7987954.1"/>
    </source>
</evidence>
<dbReference type="EMBL" id="CM037623">
    <property type="protein sequence ID" value="KAH7987954.1"/>
    <property type="molecule type" value="Genomic_DNA"/>
</dbReference>
<sequence>MSTLRRTYETLQLQTEEVTRKRDQLKSDLSALQQQVAYLMAEQEKEKAVLKAPTAEEEVVEDRVLRVGSYMEIHGKWMGSYMEIHGNPWKLYLGTLQMMLF</sequence>